<dbReference type="Pfam" id="PF25469">
    <property type="entry name" value="WHD_NWD1"/>
    <property type="match status" value="1"/>
</dbReference>
<dbReference type="Pfam" id="PF00400">
    <property type="entry name" value="WD40"/>
    <property type="match status" value="2"/>
</dbReference>
<dbReference type="EMBL" id="CP092863">
    <property type="protein sequence ID" value="UYV61467.1"/>
    <property type="molecule type" value="Genomic_DNA"/>
</dbReference>
<dbReference type="SUPFAM" id="SSF52540">
    <property type="entry name" value="P-loop containing nucleoside triphosphate hydrolases"/>
    <property type="match status" value="1"/>
</dbReference>
<dbReference type="InterPro" id="IPR019775">
    <property type="entry name" value="WD40_repeat_CS"/>
</dbReference>
<organism evidence="7 8">
    <name type="scientific">Cordylochernes scorpioides</name>
    <dbReference type="NCBI Taxonomy" id="51811"/>
    <lineage>
        <taxon>Eukaryota</taxon>
        <taxon>Metazoa</taxon>
        <taxon>Ecdysozoa</taxon>
        <taxon>Arthropoda</taxon>
        <taxon>Chelicerata</taxon>
        <taxon>Arachnida</taxon>
        <taxon>Pseudoscorpiones</taxon>
        <taxon>Cheliferoidea</taxon>
        <taxon>Chernetidae</taxon>
        <taxon>Cordylochernes</taxon>
    </lineage>
</organism>
<reference evidence="7 8" key="1">
    <citation type="submission" date="2022-01" db="EMBL/GenBank/DDBJ databases">
        <title>A chromosomal length assembly of Cordylochernes scorpioides.</title>
        <authorList>
            <person name="Zeh D."/>
            <person name="Zeh J."/>
        </authorList>
    </citation>
    <scope>NUCLEOTIDE SEQUENCE [LARGE SCALE GENOMIC DNA]</scope>
    <source>
        <strain evidence="7">IN4F17</strain>
        <tissue evidence="7">Whole Body</tissue>
    </source>
</reference>
<dbReference type="InterPro" id="IPR027417">
    <property type="entry name" value="P-loop_NTPase"/>
</dbReference>
<dbReference type="PANTHER" id="PTHR19871">
    <property type="entry name" value="BETA TRANSDUCIN-RELATED PROTEIN"/>
    <property type="match status" value="1"/>
</dbReference>
<dbReference type="InterPro" id="IPR011044">
    <property type="entry name" value="Quino_amine_DH_bsu"/>
</dbReference>
<proteinExistence type="predicted"/>
<feature type="repeat" description="WD" evidence="3">
    <location>
        <begin position="1224"/>
        <end position="1261"/>
    </location>
</feature>
<evidence type="ECO:0000313" key="8">
    <source>
        <dbReference type="Proteomes" id="UP001235939"/>
    </source>
</evidence>
<sequence length="1689" mass="192171">MKERYKVEFEDSLSTFFRAKSDLCFNDWCVCPTDMSLERNTLMEEVYPRLKAYCRDRHGLEFQVVDMRWGVRDEATDDHMTTELCMKEIENCQRLSMGPNFVVFLGQKYGYRPIPTFIPGAEFRELREILDELKVDAAVLDEWYWEDTNNLPSVFVLQPISSILPNFNNKRAPRLQATDQATWWKTLAVLQKLLRRAAQALFARRRMAQEAMHHFMMSVTEREVIHGLLQAPRPRHTCLAYVRHIEGISLSNLRVSGRFIDLENRQPDDEAQNLLADLRDNRLPSRISHPNLVRFTVEWSGRDGLDASAHSDYLARFTHHFERHIKRLVDRAVRRAFVGGAQGPAVGEILQHLHACRAGASSFLGREAELTAAREYIQDPARCQPLVFHGHGGCGKTSLLAKIASMVWEWSPQGKKPARIIRFLGITPESSSLVPMIKSLCYQISYNYCLPADDLPEDLVPLVAFLKKLLTQATEEQPLCIVVDSLDQLEGPNKKHRVSWLPIFLPLHVKMIVSILSEKLEFSDFQIIKKMIESKNQFIEVQPVGVDLAMNIMKSWLNGSNRCLTCGQYKVVKLALTKCNLPIFVKLVYAEVLRWRSYFSYGDTTLCFVVMDSIIRLLERIEKQHGRILVAHALAYITASKSGVSESELEDLLSLDDTVLEDVYQYHLPPVRRIPPLLWTRIRNDLPNYLTEREADGITVLNWYHRQFREAAVKRYFRNPKVVPFFHNNLAEYFMGIWGGGIAKPFRYSEIQRMRFGIEAREGSADRKVPSQPMAFQGKTIRYNLRKFGELPFHLVRAKRYEDLFYKVLFNYFWIFYKLSCCPLQSLLADYDDVKEFMDDPRDIKQISLMSETFRLGSAILSHHPRMLAPQLLGRLLPVKHMYPLIKILLNECDKHGPEHCALLPSYPFLHTPGGPLKHSLEGHQFAVFSFAITSDKKYVVSASNRFIVWDLFSGDITQDIDPDIRGIVQGLELSRDDKYAVCYTNYNLLVIFNVLTGDVITADTGEVEEFVIRGLSISTNYFVVWTENYWLKYDLLTGKLLHKLFIDDERILQMDFGSGMSIHLICEKKVEEKRVNVLQTIYKNEVIQEIEFGDSLTFSGDQQNLYITMPSEDSCDVFRFTKHGTIWEDKEVVLTLYESPVSINLDSGKHLVISMSVEYILYNLVSKRQISFALPDDTRNFALKPFRSQNTMVISKDCQYAIAAIRKSLYIWAAVSGALVKVLDAHFGRILMLRSAISEVGNLVVTSSIDRTLKVWNVDNLFEKSFPVDRMEMPVDSISVFHKRALTVTRSSLGWWDIRKGQLLAKMAENLVGAIITHATISSCGEYIVCSELDNLLTWETEKCSRIARVHHSGVLQLAPLDNQNMLVVSQQESGEYICTCFHVLKLITLFKFVFQSNVPFRQVAIVGSDENILVSEQDEEGRECLAVYSSQSGKNITSFRIEVPNYRRIIRIPHPKLVCVALLGKDQGHIVDIRARKIVRFLPRWNGACTTDGRWGLHAPSEGGMELIDMKTGKSVRTLLGRLSEGVFRVEAFFDATGAYAVYYHGGANAVRLVRVEDGTLLADCRLGSMIAGCLSLGPGPAVLVGGLDGSLTSLVIADPKGSKSHLTSLPSRRKALSKGPNPSHLKVSFLAVWAAMHMILPILAARRSSVEPTPTFTIEDTDAASADRSPISIQKIDSKLLNVPDM</sequence>
<evidence type="ECO:0000256" key="2">
    <source>
        <dbReference type="ARBA" id="ARBA00022737"/>
    </source>
</evidence>
<keyword evidence="8" id="KW-1185">Reference proteome</keyword>
<dbReference type="InterPro" id="IPR057588">
    <property type="entry name" value="NWD1/2-like_WH"/>
</dbReference>
<dbReference type="PROSITE" id="PS00678">
    <property type="entry name" value="WD_REPEATS_1"/>
    <property type="match status" value="1"/>
</dbReference>
<dbReference type="PROSITE" id="PS50082">
    <property type="entry name" value="WD_REPEATS_2"/>
    <property type="match status" value="1"/>
</dbReference>
<dbReference type="InterPro" id="IPR052752">
    <property type="entry name" value="NACHT-WD_repeat"/>
</dbReference>
<protein>
    <submittedName>
        <fullName evidence="7">NWD2</fullName>
    </submittedName>
</protein>
<dbReference type="Pfam" id="PF23586">
    <property type="entry name" value="Beta-prop_NWD2_C"/>
    <property type="match status" value="1"/>
</dbReference>
<dbReference type="InterPro" id="IPR015943">
    <property type="entry name" value="WD40/YVTN_repeat-like_dom_sf"/>
</dbReference>
<feature type="domain" description="NWD1/2-like winged helix-turn-helix" evidence="6">
    <location>
        <begin position="612"/>
        <end position="719"/>
    </location>
</feature>
<keyword evidence="2" id="KW-0677">Repeat</keyword>
<dbReference type="InterPro" id="IPR001680">
    <property type="entry name" value="WD40_rpt"/>
</dbReference>
<name>A0ABY6JXS4_9ARAC</name>
<evidence type="ECO:0000256" key="1">
    <source>
        <dbReference type="ARBA" id="ARBA00022574"/>
    </source>
</evidence>
<keyword evidence="1 3" id="KW-0853">WD repeat</keyword>
<dbReference type="SUPFAM" id="SSF50969">
    <property type="entry name" value="YVTN repeat-like/Quinoprotein amine dehydrogenase"/>
    <property type="match status" value="1"/>
</dbReference>
<feature type="domain" description="NACHT" evidence="4">
    <location>
        <begin position="385"/>
        <end position="495"/>
    </location>
</feature>
<evidence type="ECO:0000259" key="4">
    <source>
        <dbReference type="Pfam" id="PF05729"/>
    </source>
</evidence>
<dbReference type="InterPro" id="IPR007111">
    <property type="entry name" value="NACHT_NTPase"/>
</dbReference>
<dbReference type="Gene3D" id="3.40.50.300">
    <property type="entry name" value="P-loop containing nucleotide triphosphate hydrolases"/>
    <property type="match status" value="1"/>
</dbReference>
<evidence type="ECO:0000259" key="6">
    <source>
        <dbReference type="Pfam" id="PF25469"/>
    </source>
</evidence>
<dbReference type="Gene3D" id="1.25.40.370">
    <property type="match status" value="1"/>
</dbReference>
<dbReference type="Pfam" id="PF05729">
    <property type="entry name" value="NACHT"/>
    <property type="match status" value="1"/>
</dbReference>
<evidence type="ECO:0000313" key="7">
    <source>
        <dbReference type="EMBL" id="UYV61467.1"/>
    </source>
</evidence>
<dbReference type="SUPFAM" id="SSF50998">
    <property type="entry name" value="Quinoprotein alcohol dehydrogenase-like"/>
    <property type="match status" value="1"/>
</dbReference>
<dbReference type="PANTHER" id="PTHR19871:SF14">
    <property type="entry name" value="DUF4062 DOMAIN-CONTAINING PROTEIN"/>
    <property type="match status" value="1"/>
</dbReference>
<dbReference type="InterPro" id="IPR011047">
    <property type="entry name" value="Quinoprotein_ADH-like_sf"/>
</dbReference>
<evidence type="ECO:0000256" key="3">
    <source>
        <dbReference type="PROSITE-ProRule" id="PRU00221"/>
    </source>
</evidence>
<dbReference type="SMART" id="SM00320">
    <property type="entry name" value="WD40"/>
    <property type="match status" value="2"/>
</dbReference>
<dbReference type="InterPro" id="IPR056534">
    <property type="entry name" value="Beta-prop_NWD2_C"/>
</dbReference>
<feature type="domain" description="NWD2 C-terminal beta-propeller" evidence="5">
    <location>
        <begin position="1267"/>
        <end position="1599"/>
    </location>
</feature>
<evidence type="ECO:0000259" key="5">
    <source>
        <dbReference type="Pfam" id="PF23586"/>
    </source>
</evidence>
<dbReference type="Gene3D" id="2.130.10.10">
    <property type="entry name" value="YVTN repeat-like/Quinoprotein amine dehydrogenase"/>
    <property type="match status" value="2"/>
</dbReference>
<accession>A0ABY6JXS4</accession>
<gene>
    <name evidence="7" type="ORF">LAZ67_1004937</name>
</gene>
<dbReference type="Proteomes" id="UP001235939">
    <property type="component" value="Chromosome 01"/>
</dbReference>